<gene>
    <name evidence="3" type="ORF">JI746_04455</name>
</gene>
<feature type="transmembrane region" description="Helical" evidence="1">
    <location>
        <begin position="312"/>
        <end position="335"/>
    </location>
</feature>
<keyword evidence="4" id="KW-1185">Reference proteome</keyword>
<dbReference type="InterPro" id="IPR002823">
    <property type="entry name" value="DUF112_TM"/>
</dbReference>
<keyword evidence="1" id="KW-0812">Transmembrane</keyword>
<proteinExistence type="predicted"/>
<reference evidence="3 4" key="1">
    <citation type="journal article" date="2017" name="Int. J. Syst. Evol. Microbiol.">
        <title>Ramlibacter alkalitolerans sp. nov., alkali-tolerant bacterium isolated from soil of ginseng.</title>
        <authorList>
            <person name="Lee D.H."/>
            <person name="Cha C.J."/>
        </authorList>
    </citation>
    <scope>NUCLEOTIDE SEQUENCE [LARGE SCALE GENOMIC DNA]</scope>
    <source>
        <strain evidence="3 4">KACC 19305</strain>
    </source>
</reference>
<protein>
    <submittedName>
        <fullName evidence="3">Tripartite tricarboxylate transporter permease</fullName>
    </submittedName>
</protein>
<feature type="transmembrane region" description="Helical" evidence="1">
    <location>
        <begin position="106"/>
        <end position="129"/>
    </location>
</feature>
<dbReference type="Proteomes" id="UP000622707">
    <property type="component" value="Unassembled WGS sequence"/>
</dbReference>
<feature type="transmembrane region" description="Helical" evidence="1">
    <location>
        <begin position="200"/>
        <end position="218"/>
    </location>
</feature>
<keyword evidence="1" id="KW-0472">Membrane</keyword>
<feature type="transmembrane region" description="Helical" evidence="1">
    <location>
        <begin position="135"/>
        <end position="156"/>
    </location>
</feature>
<comment type="caution">
    <text evidence="3">The sequence shown here is derived from an EMBL/GenBank/DDBJ whole genome shotgun (WGS) entry which is preliminary data.</text>
</comment>
<dbReference type="PANTHER" id="PTHR35342:SF5">
    <property type="entry name" value="TRICARBOXYLIC TRANSPORT PROTEIN"/>
    <property type="match status" value="1"/>
</dbReference>
<feature type="domain" description="DUF112" evidence="2">
    <location>
        <begin position="19"/>
        <end position="435"/>
    </location>
</feature>
<feature type="transmembrane region" description="Helical" evidence="1">
    <location>
        <begin position="459"/>
        <end position="483"/>
    </location>
</feature>
<keyword evidence="1" id="KW-1133">Transmembrane helix</keyword>
<dbReference type="EMBL" id="JAEQND010000002">
    <property type="protein sequence ID" value="MBL0424354.1"/>
    <property type="molecule type" value="Genomic_DNA"/>
</dbReference>
<evidence type="ECO:0000259" key="2">
    <source>
        <dbReference type="Pfam" id="PF01970"/>
    </source>
</evidence>
<dbReference type="RefSeq" id="WP_201687585.1">
    <property type="nucleotide sequence ID" value="NZ_JAEQND010000002.1"/>
</dbReference>
<accession>A0ABS1JJG9</accession>
<feature type="transmembrane region" description="Helical" evidence="1">
    <location>
        <begin position="386"/>
        <end position="401"/>
    </location>
</feature>
<dbReference type="Pfam" id="PF01970">
    <property type="entry name" value="TctA"/>
    <property type="match status" value="1"/>
</dbReference>
<feature type="transmembrane region" description="Helical" evidence="1">
    <location>
        <begin position="163"/>
        <end position="180"/>
    </location>
</feature>
<evidence type="ECO:0000256" key="1">
    <source>
        <dbReference type="SAM" id="Phobius"/>
    </source>
</evidence>
<evidence type="ECO:0000313" key="3">
    <source>
        <dbReference type="EMBL" id="MBL0424354.1"/>
    </source>
</evidence>
<dbReference type="PANTHER" id="PTHR35342">
    <property type="entry name" value="TRICARBOXYLIC TRANSPORT PROTEIN"/>
    <property type="match status" value="1"/>
</dbReference>
<organism evidence="3 4">
    <name type="scientific">Ramlibacter alkalitolerans</name>
    <dbReference type="NCBI Taxonomy" id="2039631"/>
    <lineage>
        <taxon>Bacteria</taxon>
        <taxon>Pseudomonadati</taxon>
        <taxon>Pseudomonadota</taxon>
        <taxon>Betaproteobacteria</taxon>
        <taxon>Burkholderiales</taxon>
        <taxon>Comamonadaceae</taxon>
        <taxon>Ramlibacter</taxon>
    </lineage>
</organism>
<feature type="transmembrane region" description="Helical" evidence="1">
    <location>
        <begin position="355"/>
        <end position="374"/>
    </location>
</feature>
<sequence length="501" mass="52155">MEALLHALSALTGSWAIPAAFLGVLWGILGGALPGISPSIAMAILLPMTYGMQPVTAMVLLASVYVGAEYGGSIPAILIRTPGTNSAAATTVDGYEMARQGRAGEALGISLIAGFVGGLFGLVVLVTATRPLANVALSFTPMAYFALGILGISVIASLSGGSLLKGLLAALLGLMLAMVGSDPVSGVSRFTFDQPELLGGIKPLLVMVGLFAVSEMLVQVSEPAWARADAGDTRLKLPDWAMARRLARPTAIGCAIGTFEGVTPGAGGTVAAFMSYSEARRWSKHPEEFGQGSPEGVAAPESANNVVTATALVPLLSLGIPGSNSAAILLGGFLVHGLQPGPMLFEKAPEVVYGLYAGLLIANIAMLLIGLVILTPCIWLVNRPKPWLIAFILALVVSGVYSVHQSLFEVGLVLAIGALGYVLRLCRVPLLPMVLGVVLGFMIESNYRRSLLLSGGDHAIFFTDRVSLALLVAAAALALYSTWQEIRGPRRRRTALEEQTT</sequence>
<name>A0ABS1JJG9_9BURK</name>
<evidence type="ECO:0000313" key="4">
    <source>
        <dbReference type="Proteomes" id="UP000622707"/>
    </source>
</evidence>